<gene>
    <name evidence="1" type="ORF">LCGC14_2148460</name>
</gene>
<name>A0A0F9DWH2_9ZZZZ</name>
<protein>
    <submittedName>
        <fullName evidence="1">Uncharacterized protein</fullName>
    </submittedName>
</protein>
<dbReference type="AlphaFoldDB" id="A0A0F9DWH2"/>
<feature type="non-terminal residue" evidence="1">
    <location>
        <position position="55"/>
    </location>
</feature>
<organism evidence="1">
    <name type="scientific">marine sediment metagenome</name>
    <dbReference type="NCBI Taxonomy" id="412755"/>
    <lineage>
        <taxon>unclassified sequences</taxon>
        <taxon>metagenomes</taxon>
        <taxon>ecological metagenomes</taxon>
    </lineage>
</organism>
<dbReference type="EMBL" id="LAZR01027314">
    <property type="protein sequence ID" value="KKL66094.1"/>
    <property type="molecule type" value="Genomic_DNA"/>
</dbReference>
<comment type="caution">
    <text evidence="1">The sequence shown here is derived from an EMBL/GenBank/DDBJ whole genome shotgun (WGS) entry which is preliminary data.</text>
</comment>
<proteinExistence type="predicted"/>
<reference evidence="1" key="1">
    <citation type="journal article" date="2015" name="Nature">
        <title>Complex archaea that bridge the gap between prokaryotes and eukaryotes.</title>
        <authorList>
            <person name="Spang A."/>
            <person name="Saw J.H."/>
            <person name="Jorgensen S.L."/>
            <person name="Zaremba-Niedzwiedzka K."/>
            <person name="Martijn J."/>
            <person name="Lind A.E."/>
            <person name="van Eijk R."/>
            <person name="Schleper C."/>
            <person name="Guy L."/>
            <person name="Ettema T.J."/>
        </authorList>
    </citation>
    <scope>NUCLEOTIDE SEQUENCE</scope>
</reference>
<accession>A0A0F9DWH2</accession>
<evidence type="ECO:0000313" key="1">
    <source>
        <dbReference type="EMBL" id="KKL66094.1"/>
    </source>
</evidence>
<sequence length="55" mass="6153">MSGCSPLLVLGARLLDLVARLEGEFRVLEREPDHSLDQFRDLLEQVEGGVEDLLC</sequence>